<dbReference type="EMBL" id="ASRX01000005">
    <property type="protein sequence ID" value="EYF08219.1"/>
    <property type="molecule type" value="Genomic_DNA"/>
</dbReference>
<keyword evidence="2" id="KW-1185">Reference proteome</keyword>
<comment type="caution">
    <text evidence="1">The sequence shown here is derived from an EMBL/GenBank/DDBJ whole genome shotgun (WGS) entry which is preliminary data.</text>
</comment>
<evidence type="ECO:0000313" key="2">
    <source>
        <dbReference type="Proteomes" id="UP000019678"/>
    </source>
</evidence>
<dbReference type="AlphaFoldDB" id="A0A017TG49"/>
<evidence type="ECO:0000313" key="1">
    <source>
        <dbReference type="EMBL" id="EYF08219.1"/>
    </source>
</evidence>
<protein>
    <submittedName>
        <fullName evidence="1">Uncharacterized protein</fullName>
    </submittedName>
</protein>
<dbReference type="Proteomes" id="UP000019678">
    <property type="component" value="Unassembled WGS sequence"/>
</dbReference>
<name>A0A017TG49_9BACT</name>
<accession>A0A017TG49</accession>
<proteinExistence type="predicted"/>
<organism evidence="1 2">
    <name type="scientific">Chondromyces apiculatus DSM 436</name>
    <dbReference type="NCBI Taxonomy" id="1192034"/>
    <lineage>
        <taxon>Bacteria</taxon>
        <taxon>Pseudomonadati</taxon>
        <taxon>Myxococcota</taxon>
        <taxon>Polyangia</taxon>
        <taxon>Polyangiales</taxon>
        <taxon>Polyangiaceae</taxon>
        <taxon>Chondromyces</taxon>
    </lineage>
</organism>
<reference evidence="1 2" key="1">
    <citation type="submission" date="2013-05" db="EMBL/GenBank/DDBJ databases">
        <title>Genome assembly of Chondromyces apiculatus DSM 436.</title>
        <authorList>
            <person name="Sharma G."/>
            <person name="Khatri I."/>
            <person name="Kaur C."/>
            <person name="Mayilraj S."/>
            <person name="Subramanian S."/>
        </authorList>
    </citation>
    <scope>NUCLEOTIDE SEQUENCE [LARGE SCALE GENOMIC DNA]</scope>
    <source>
        <strain evidence="1 2">DSM 436</strain>
    </source>
</reference>
<gene>
    <name evidence="1" type="ORF">CAP_5980</name>
</gene>
<sequence>MALSSASPAPHAALSALTGTAIEKSSVCVNNLLVTTDFLLDLIALFLSLREELSVEVG</sequence>